<dbReference type="AlphaFoldDB" id="A0A7W6BZC7"/>
<feature type="transmembrane region" description="Helical" evidence="1">
    <location>
        <begin position="21"/>
        <end position="42"/>
    </location>
</feature>
<evidence type="ECO:0000313" key="3">
    <source>
        <dbReference type="Proteomes" id="UP000561459"/>
    </source>
</evidence>
<protein>
    <submittedName>
        <fullName evidence="2">Lipopolysaccharide export system protein LptC</fullName>
    </submittedName>
</protein>
<keyword evidence="1" id="KW-0812">Transmembrane</keyword>
<keyword evidence="3" id="KW-1185">Reference proteome</keyword>
<evidence type="ECO:0000313" key="2">
    <source>
        <dbReference type="EMBL" id="MBB3938859.1"/>
    </source>
</evidence>
<evidence type="ECO:0000256" key="1">
    <source>
        <dbReference type="SAM" id="Phobius"/>
    </source>
</evidence>
<keyword evidence="1" id="KW-1133">Transmembrane helix</keyword>
<name>A0A7W6BZC7_9SPHN</name>
<dbReference type="EMBL" id="JACIDY010000001">
    <property type="protein sequence ID" value="MBB3938859.1"/>
    <property type="molecule type" value="Genomic_DNA"/>
</dbReference>
<comment type="caution">
    <text evidence="2">The sequence shown here is derived from an EMBL/GenBank/DDBJ whole genome shotgun (WGS) entry which is preliminary data.</text>
</comment>
<sequence length="208" mass="22045">MRNRRRQFAAPGGSHDRMIGFLGKALPTGIGLLAAIMILLPLSPRGEISFLLDRNKVAVTNERVQVADAAYRGADGKGRPFVLTAGSALQQTAAVPVVSMNDLVAKLNLTDGPAEIRAPSGDYNYNSEKIAVNGPVDFAAADGYRMRTQNVAVDIKSQNAVGSGGVSGTVPTGTFRADNIVANLEDRTVTLQGNARLRMTPGKMRIPK</sequence>
<dbReference type="InterPro" id="IPR010664">
    <property type="entry name" value="LipoPS_assembly_LptC-rel"/>
</dbReference>
<proteinExistence type="predicted"/>
<dbReference type="Pfam" id="PF06835">
    <property type="entry name" value="LptC"/>
    <property type="match status" value="1"/>
</dbReference>
<reference evidence="2 3" key="1">
    <citation type="submission" date="2020-08" db="EMBL/GenBank/DDBJ databases">
        <title>Genomic Encyclopedia of Type Strains, Phase IV (KMG-IV): sequencing the most valuable type-strain genomes for metagenomic binning, comparative biology and taxonomic classification.</title>
        <authorList>
            <person name="Goeker M."/>
        </authorList>
    </citation>
    <scope>NUCLEOTIDE SEQUENCE [LARGE SCALE GENOMIC DNA]</scope>
    <source>
        <strain evidence="2 3">DSM 27568</strain>
    </source>
</reference>
<organism evidence="2 3">
    <name type="scientific">Novosphingobium fluoreni</name>
    <dbReference type="NCBI Taxonomy" id="1391222"/>
    <lineage>
        <taxon>Bacteria</taxon>
        <taxon>Pseudomonadati</taxon>
        <taxon>Pseudomonadota</taxon>
        <taxon>Alphaproteobacteria</taxon>
        <taxon>Sphingomonadales</taxon>
        <taxon>Sphingomonadaceae</taxon>
        <taxon>Novosphingobium</taxon>
    </lineage>
</organism>
<gene>
    <name evidence="2" type="ORF">GGR39_000488</name>
</gene>
<accession>A0A7W6BZC7</accession>
<dbReference type="Proteomes" id="UP000561459">
    <property type="component" value="Unassembled WGS sequence"/>
</dbReference>
<keyword evidence="1" id="KW-0472">Membrane</keyword>